<dbReference type="PROSITE" id="PS50043">
    <property type="entry name" value="HTH_LUXR_2"/>
    <property type="match status" value="1"/>
</dbReference>
<keyword evidence="2" id="KW-0238">DNA-binding</keyword>
<reference evidence="2 3" key="1">
    <citation type="submission" date="2020-08" db="EMBL/GenBank/DDBJ databases">
        <title>Sequencing the genomes of 1000 actinobacteria strains.</title>
        <authorList>
            <person name="Klenk H.-P."/>
        </authorList>
    </citation>
    <scope>NUCLEOTIDE SEQUENCE [LARGE SCALE GENOMIC DNA]</scope>
    <source>
        <strain evidence="2 3">DSM 45582</strain>
    </source>
</reference>
<gene>
    <name evidence="2" type="ORF">BJ969_003508</name>
</gene>
<name>A0A840NES0_9PSEU</name>
<sequence>MIDLYPNRIATLRLRAELSATELEVARLVACNLPNMDIATSLCRSEDTIKNRLVRLFRATGASTRPQFVVWMYETGHVLPGLPRLPEAPLRPRHRTSTPLTAEEAAALSLPALRHQLAATRTELDTLVTFVDPHRERT</sequence>
<dbReference type="EMBL" id="JACHIV010000001">
    <property type="protein sequence ID" value="MBB5070420.1"/>
    <property type="molecule type" value="Genomic_DNA"/>
</dbReference>
<dbReference type="Gene3D" id="1.10.10.10">
    <property type="entry name" value="Winged helix-like DNA-binding domain superfamily/Winged helix DNA-binding domain"/>
    <property type="match status" value="1"/>
</dbReference>
<dbReference type="CDD" id="cd06170">
    <property type="entry name" value="LuxR_C_like"/>
    <property type="match status" value="1"/>
</dbReference>
<accession>A0A840NES0</accession>
<dbReference type="SMART" id="SM00421">
    <property type="entry name" value="HTH_LUXR"/>
    <property type="match status" value="1"/>
</dbReference>
<comment type="caution">
    <text evidence="2">The sequence shown here is derived from an EMBL/GenBank/DDBJ whole genome shotgun (WGS) entry which is preliminary data.</text>
</comment>
<evidence type="ECO:0000313" key="3">
    <source>
        <dbReference type="Proteomes" id="UP000580474"/>
    </source>
</evidence>
<dbReference type="AlphaFoldDB" id="A0A840NES0"/>
<dbReference type="InterPro" id="IPR000792">
    <property type="entry name" value="Tscrpt_reg_LuxR_C"/>
</dbReference>
<dbReference type="RefSeq" id="WP_184479951.1">
    <property type="nucleotide sequence ID" value="NZ_JACHIV010000001.1"/>
</dbReference>
<keyword evidence="3" id="KW-1185">Reference proteome</keyword>
<organism evidence="2 3">
    <name type="scientific">Saccharopolyspora gloriosae</name>
    <dbReference type="NCBI Taxonomy" id="455344"/>
    <lineage>
        <taxon>Bacteria</taxon>
        <taxon>Bacillati</taxon>
        <taxon>Actinomycetota</taxon>
        <taxon>Actinomycetes</taxon>
        <taxon>Pseudonocardiales</taxon>
        <taxon>Pseudonocardiaceae</taxon>
        <taxon>Saccharopolyspora</taxon>
    </lineage>
</organism>
<dbReference type="GO" id="GO:0003677">
    <property type="term" value="F:DNA binding"/>
    <property type="evidence" value="ECO:0007669"/>
    <property type="project" value="UniProtKB-KW"/>
</dbReference>
<evidence type="ECO:0000313" key="2">
    <source>
        <dbReference type="EMBL" id="MBB5070420.1"/>
    </source>
</evidence>
<dbReference type="SUPFAM" id="SSF46894">
    <property type="entry name" value="C-terminal effector domain of the bipartite response regulators"/>
    <property type="match status" value="1"/>
</dbReference>
<dbReference type="GO" id="GO:0006355">
    <property type="term" value="P:regulation of DNA-templated transcription"/>
    <property type="evidence" value="ECO:0007669"/>
    <property type="project" value="InterPro"/>
</dbReference>
<dbReference type="Proteomes" id="UP000580474">
    <property type="component" value="Unassembled WGS sequence"/>
</dbReference>
<dbReference type="InterPro" id="IPR016032">
    <property type="entry name" value="Sig_transdc_resp-reg_C-effctor"/>
</dbReference>
<protein>
    <submittedName>
        <fullName evidence="2">DNA-binding CsgD family transcriptional regulator</fullName>
    </submittedName>
</protein>
<evidence type="ECO:0000259" key="1">
    <source>
        <dbReference type="PROSITE" id="PS50043"/>
    </source>
</evidence>
<feature type="domain" description="HTH luxR-type" evidence="1">
    <location>
        <begin position="11"/>
        <end position="76"/>
    </location>
</feature>
<proteinExistence type="predicted"/>
<dbReference type="InterPro" id="IPR036388">
    <property type="entry name" value="WH-like_DNA-bd_sf"/>
</dbReference>